<gene>
    <name evidence="1" type="ORF">UFOVP251_52</name>
</gene>
<dbReference type="EMBL" id="LR796272">
    <property type="protein sequence ID" value="CAB4132993.1"/>
    <property type="molecule type" value="Genomic_DNA"/>
</dbReference>
<sequence>MSTTVNNTYGSYIPAYPTYINSYGVTITQYGVISGTSSIASLLMETGSYILQENGGKIGLG</sequence>
<accession>A0A6J5LI58</accession>
<evidence type="ECO:0000313" key="1">
    <source>
        <dbReference type="EMBL" id="CAB4132993.1"/>
    </source>
</evidence>
<protein>
    <submittedName>
        <fullName evidence="1">Uncharacterized protein</fullName>
    </submittedName>
</protein>
<name>A0A6J5LI58_9CAUD</name>
<proteinExistence type="predicted"/>
<organism evidence="1">
    <name type="scientific">uncultured Caudovirales phage</name>
    <dbReference type="NCBI Taxonomy" id="2100421"/>
    <lineage>
        <taxon>Viruses</taxon>
        <taxon>Duplodnaviria</taxon>
        <taxon>Heunggongvirae</taxon>
        <taxon>Uroviricota</taxon>
        <taxon>Caudoviricetes</taxon>
        <taxon>Peduoviridae</taxon>
        <taxon>Maltschvirus</taxon>
        <taxon>Maltschvirus maltsch</taxon>
    </lineage>
</organism>
<reference evidence="1" key="1">
    <citation type="submission" date="2020-04" db="EMBL/GenBank/DDBJ databases">
        <authorList>
            <person name="Chiriac C."/>
            <person name="Salcher M."/>
            <person name="Ghai R."/>
            <person name="Kavagutti S V."/>
        </authorList>
    </citation>
    <scope>NUCLEOTIDE SEQUENCE</scope>
</reference>